<dbReference type="AlphaFoldDB" id="A0A3A8MZK7"/>
<keyword evidence="1" id="KW-0596">Phosphopantetheine</keyword>
<dbReference type="Pfam" id="PF00668">
    <property type="entry name" value="Condensation"/>
    <property type="match status" value="1"/>
</dbReference>
<dbReference type="Gene3D" id="3.40.50.1820">
    <property type="entry name" value="alpha/beta hydrolase"/>
    <property type="match status" value="1"/>
</dbReference>
<organism evidence="4 5">
    <name type="scientific">Corallococcus sicarius</name>
    <dbReference type="NCBI Taxonomy" id="2316726"/>
    <lineage>
        <taxon>Bacteria</taxon>
        <taxon>Pseudomonadati</taxon>
        <taxon>Myxococcota</taxon>
        <taxon>Myxococcia</taxon>
        <taxon>Myxococcales</taxon>
        <taxon>Cystobacterineae</taxon>
        <taxon>Myxococcaceae</taxon>
        <taxon>Corallococcus</taxon>
    </lineage>
</organism>
<dbReference type="Pfam" id="PF00501">
    <property type="entry name" value="AMP-binding"/>
    <property type="match status" value="1"/>
</dbReference>
<dbReference type="PROSITE" id="PS50075">
    <property type="entry name" value="CARRIER"/>
    <property type="match status" value="1"/>
</dbReference>
<reference evidence="5" key="1">
    <citation type="submission" date="2018-09" db="EMBL/GenBank/DDBJ databases">
        <authorList>
            <person name="Livingstone P.G."/>
            <person name="Whitworth D.E."/>
        </authorList>
    </citation>
    <scope>NUCLEOTIDE SEQUENCE [LARGE SCALE GENOMIC DNA]</scope>
    <source>
        <strain evidence="5">CA040B</strain>
    </source>
</reference>
<feature type="domain" description="Carrier" evidence="3">
    <location>
        <begin position="1017"/>
        <end position="1092"/>
    </location>
</feature>
<keyword evidence="5" id="KW-1185">Reference proteome</keyword>
<evidence type="ECO:0000256" key="2">
    <source>
        <dbReference type="ARBA" id="ARBA00022553"/>
    </source>
</evidence>
<dbReference type="FunFam" id="3.40.50.980:FF:000001">
    <property type="entry name" value="Non-ribosomal peptide synthetase"/>
    <property type="match status" value="1"/>
</dbReference>
<gene>
    <name evidence="4" type="ORF">D7X12_32195</name>
</gene>
<evidence type="ECO:0000259" key="3">
    <source>
        <dbReference type="PROSITE" id="PS50075"/>
    </source>
</evidence>
<dbReference type="EMBL" id="RAWG01000286">
    <property type="protein sequence ID" value="RKH36719.1"/>
    <property type="molecule type" value="Genomic_DNA"/>
</dbReference>
<dbReference type="Proteomes" id="UP000273405">
    <property type="component" value="Unassembled WGS sequence"/>
</dbReference>
<dbReference type="Pfam" id="PF18563">
    <property type="entry name" value="TubC_N"/>
    <property type="match status" value="1"/>
</dbReference>
<dbReference type="SMART" id="SM00823">
    <property type="entry name" value="PKS_PP"/>
    <property type="match status" value="1"/>
</dbReference>
<dbReference type="Gene3D" id="1.10.10.1830">
    <property type="entry name" value="Non-ribosomal peptide synthase, adenylation domain"/>
    <property type="match status" value="1"/>
</dbReference>
<dbReference type="Gene3D" id="3.30.300.30">
    <property type="match status" value="1"/>
</dbReference>
<dbReference type="Gene3D" id="3.30.559.10">
    <property type="entry name" value="Chloramphenicol acetyltransferase-like domain"/>
    <property type="match status" value="1"/>
</dbReference>
<dbReference type="InterPro" id="IPR000873">
    <property type="entry name" value="AMP-dep_synth/lig_dom"/>
</dbReference>
<dbReference type="GO" id="GO:0031177">
    <property type="term" value="F:phosphopantetheine binding"/>
    <property type="evidence" value="ECO:0007669"/>
    <property type="project" value="InterPro"/>
</dbReference>
<dbReference type="InterPro" id="IPR020806">
    <property type="entry name" value="PKS_PP-bd"/>
</dbReference>
<dbReference type="SUPFAM" id="SSF52777">
    <property type="entry name" value="CoA-dependent acyltransferases"/>
    <property type="match status" value="2"/>
</dbReference>
<dbReference type="Pfam" id="PF00550">
    <property type="entry name" value="PP-binding"/>
    <property type="match status" value="1"/>
</dbReference>
<dbReference type="Gene3D" id="3.30.559.30">
    <property type="entry name" value="Nonribosomal peptide synthetase, condensation domain"/>
    <property type="match status" value="1"/>
</dbReference>
<dbReference type="SUPFAM" id="SSF56801">
    <property type="entry name" value="Acetyl-CoA synthetase-like"/>
    <property type="match status" value="1"/>
</dbReference>
<evidence type="ECO:0000313" key="5">
    <source>
        <dbReference type="Proteomes" id="UP000273405"/>
    </source>
</evidence>
<accession>A0A3A8MZK7</accession>
<dbReference type="InterPro" id="IPR036736">
    <property type="entry name" value="ACP-like_sf"/>
</dbReference>
<dbReference type="GO" id="GO:0043041">
    <property type="term" value="P:amino acid activation for nonribosomal peptide biosynthetic process"/>
    <property type="evidence" value="ECO:0007669"/>
    <property type="project" value="TreeGrafter"/>
</dbReference>
<evidence type="ECO:0000313" key="4">
    <source>
        <dbReference type="EMBL" id="RKH36719.1"/>
    </source>
</evidence>
<dbReference type="InterPro" id="IPR029058">
    <property type="entry name" value="AB_hydrolase_fold"/>
</dbReference>
<dbReference type="PANTHER" id="PTHR45527:SF1">
    <property type="entry name" value="FATTY ACID SYNTHASE"/>
    <property type="match status" value="1"/>
</dbReference>
<dbReference type="InterPro" id="IPR023213">
    <property type="entry name" value="CAT-like_dom_sf"/>
</dbReference>
<dbReference type="Pfam" id="PF13193">
    <property type="entry name" value="AMP-binding_C"/>
    <property type="match status" value="1"/>
</dbReference>
<dbReference type="InterPro" id="IPR025110">
    <property type="entry name" value="AMP-bd_C"/>
</dbReference>
<dbReference type="SUPFAM" id="SSF47336">
    <property type="entry name" value="ACP-like"/>
    <property type="match status" value="1"/>
</dbReference>
<protein>
    <submittedName>
        <fullName evidence="4">Amino acid adenylation domain-containing protein</fullName>
    </submittedName>
</protein>
<dbReference type="FunFam" id="3.40.50.12780:FF:000012">
    <property type="entry name" value="Non-ribosomal peptide synthetase"/>
    <property type="match status" value="1"/>
</dbReference>
<sequence>MTTKRAMSDFESGLGQLVSRGVELWAEADRLHFKKAAGKLAPEDKAFLQEQKPRILEFLAGRKLTWLSGIQQRIWFISRYAPDSNAYTIPFLFRVDGVVDVERLRACLTRLTERHLSLRAVFPSVAGVPVQLFEQHIPVELPVIDLPDDPAARDEVLHAALVRPFDPARAPLFKALLFKASDGRYQLGLTMHHLVSDGWSLRLMVDELTALYGDPNALTPLRDEQSIIHFLRAERTQDPALATQNLGYWRKQLAEPPVIELPNDFERPRQLTYDGAQVPSVFSAETSRRLHGFAREQRTTLFSVLLAAFGTLLHQHTRQRDLLIGTPYANREEPAFQGIVGCLMSTLVLRLDTDPQASFRQLLAQAGTVLKDALRHSAMSFDRIVEALSLERDTSRNPVFQVLFGQIPTDAVQRPGLRLTNAYLDARKSQFDLEYYYLTGETDDVLSGSFVFNTNLFRRDTVEGLQASWLQLVEWLLANPDAPLGTAPRWTPAQRARVTSQWNHTARTWEYEDPLQGLVFREHARPPSQVAVRCDDVRVTYAELARRSDRVAAALVARGVGVGTLVGIKMARGVDMVVALLGILKAGAAFVPLDPGFPEERLAYMMRTADVRWVACDDGTAGTLPEGVQALRVRGTEEPPADEALPDFAPPALTGDALAYVMFTSGSTGAPKGVRVTHANAVNLLLSMGVAPGITPDDRFLAVTSLCFDISVLEVFLPLSVGATLVVASDATQGDAARMLQVLEAEDVTVMQGTPSTWQLLLNYGWQGRPGLKALCGGEALSVALARELAQRTAELWNVYGPTETTIWSSRRRVPRDAAAVDLGHPIENTRFYVLGDDLRPVPPGVVGELYIAGAGVARDYLNREDLTAERFVTLDVPEFSAVAERCYRTGDRVRYLPDGALAFLGRADHQVKLRGYRIELGEIETQLGALDGVAEAMVVVQRSGAGERLVAFVRRRDDTLTEDAVVAALARKLPAYMVPQVAFLAQLPLTPNGKVDRNALSRMTGGLKTRAGPSEPPRTDLERQVAAWFAEILGVEVANRHAQFFELGGHSLLATRLLYRVNGHHRVEVPLSVFFRDPTVMGVARLIEDAVEERRQEFMSRIATMSEEEIDEELGRLELARQGAAKSA</sequence>
<dbReference type="GO" id="GO:0005737">
    <property type="term" value="C:cytoplasm"/>
    <property type="evidence" value="ECO:0007669"/>
    <property type="project" value="TreeGrafter"/>
</dbReference>
<dbReference type="InterPro" id="IPR041464">
    <property type="entry name" value="TubC_N"/>
</dbReference>
<dbReference type="NCBIfam" id="TIGR01733">
    <property type="entry name" value="AA-adenyl-dom"/>
    <property type="match status" value="1"/>
</dbReference>
<dbReference type="InterPro" id="IPR009081">
    <property type="entry name" value="PP-bd_ACP"/>
</dbReference>
<dbReference type="InterPro" id="IPR044894">
    <property type="entry name" value="TubC_N_sf"/>
</dbReference>
<proteinExistence type="predicted"/>
<dbReference type="PROSITE" id="PS00455">
    <property type="entry name" value="AMP_BINDING"/>
    <property type="match status" value="1"/>
</dbReference>
<dbReference type="InterPro" id="IPR020845">
    <property type="entry name" value="AMP-binding_CS"/>
</dbReference>
<dbReference type="CDD" id="cd12116">
    <property type="entry name" value="A_NRPS_Ta1_like"/>
    <property type="match status" value="1"/>
</dbReference>
<dbReference type="Gene3D" id="3.40.50.980">
    <property type="match status" value="2"/>
</dbReference>
<comment type="caution">
    <text evidence="4">The sequence shown here is derived from an EMBL/GenBank/DDBJ whole genome shotgun (WGS) entry which is preliminary data.</text>
</comment>
<dbReference type="GO" id="GO:0044550">
    <property type="term" value="P:secondary metabolite biosynthetic process"/>
    <property type="evidence" value="ECO:0007669"/>
    <property type="project" value="TreeGrafter"/>
</dbReference>
<dbReference type="GO" id="GO:0003824">
    <property type="term" value="F:catalytic activity"/>
    <property type="evidence" value="ECO:0007669"/>
    <property type="project" value="InterPro"/>
</dbReference>
<dbReference type="Gene3D" id="2.30.38.10">
    <property type="entry name" value="Luciferase, Domain 3"/>
    <property type="match status" value="1"/>
</dbReference>
<dbReference type="InterPro" id="IPR010071">
    <property type="entry name" value="AA_adenyl_dom"/>
</dbReference>
<dbReference type="InterPro" id="IPR045851">
    <property type="entry name" value="AMP-bd_C_sf"/>
</dbReference>
<name>A0A3A8MZK7_9BACT</name>
<dbReference type="PANTHER" id="PTHR45527">
    <property type="entry name" value="NONRIBOSOMAL PEPTIDE SYNTHETASE"/>
    <property type="match status" value="1"/>
</dbReference>
<dbReference type="InterPro" id="IPR001242">
    <property type="entry name" value="Condensation_dom"/>
</dbReference>
<keyword evidence="2" id="KW-0597">Phosphoprotein</keyword>
<dbReference type="CDD" id="cd19531">
    <property type="entry name" value="LCL_NRPS-like"/>
    <property type="match status" value="1"/>
</dbReference>
<evidence type="ECO:0000256" key="1">
    <source>
        <dbReference type="ARBA" id="ARBA00022450"/>
    </source>
</evidence>